<dbReference type="EMBL" id="CP074676">
    <property type="protein sequence ID" value="QVL17474.1"/>
    <property type="molecule type" value="Genomic_DNA"/>
</dbReference>
<evidence type="ECO:0000313" key="1">
    <source>
        <dbReference type="EMBL" id="QVL17474.1"/>
    </source>
</evidence>
<accession>A0ABX8DN43</accession>
<gene>
    <name evidence="1" type="ORF">KH389_18995</name>
</gene>
<name>A0ABX8DN43_9PSED</name>
<evidence type="ECO:0000313" key="2">
    <source>
        <dbReference type="Proteomes" id="UP000678154"/>
    </source>
</evidence>
<keyword evidence="2" id="KW-1185">Reference proteome</keyword>
<dbReference type="RefSeq" id="WP_213606031.1">
    <property type="nucleotide sequence ID" value="NZ_CP074676.1"/>
</dbReference>
<dbReference type="GeneID" id="87482360"/>
<organism evidence="1 2">
    <name type="scientific">Pseudomonas qingdaonensis</name>
    <dbReference type="NCBI Taxonomy" id="2056231"/>
    <lineage>
        <taxon>Bacteria</taxon>
        <taxon>Pseudomonadati</taxon>
        <taxon>Pseudomonadota</taxon>
        <taxon>Gammaproteobacteria</taxon>
        <taxon>Pseudomonadales</taxon>
        <taxon>Pseudomonadaceae</taxon>
        <taxon>Pseudomonas</taxon>
    </lineage>
</organism>
<proteinExistence type="predicted"/>
<reference evidence="1 2" key="1">
    <citation type="journal article" date="2016" name="J. Hazard. Mater.">
        <title>A newly isolated Pseudomonas putida S-1 strain for batch-mode-propanethiol degradation and continuous treatment of propanethiol-containing waste gas.</title>
        <authorList>
            <person name="Chen D.Z."/>
            <person name="Sun Y.M."/>
            <person name="Han L.M."/>
            <person name="Chen J."/>
            <person name="Ye J.X."/>
            <person name="Chen J.M."/>
        </authorList>
    </citation>
    <scope>NUCLEOTIDE SEQUENCE [LARGE SCALE GENOMIC DNA]</scope>
    <source>
        <strain evidence="1 2">S-1</strain>
    </source>
</reference>
<dbReference type="Proteomes" id="UP000678154">
    <property type="component" value="Chromosome"/>
</dbReference>
<sequence length="54" mass="6254">MLKLENHRPHFKHARKSVHIDAFFLAALVCVNHRMALLKYGPPTKPTINYKAQT</sequence>
<evidence type="ECO:0008006" key="3">
    <source>
        <dbReference type="Google" id="ProtNLM"/>
    </source>
</evidence>
<protein>
    <recommendedName>
        <fullName evidence="3">Transposase</fullName>
    </recommendedName>
</protein>